<feature type="transmembrane region" description="Helical" evidence="1">
    <location>
        <begin position="92"/>
        <end position="112"/>
    </location>
</feature>
<feature type="transmembrane region" description="Helical" evidence="1">
    <location>
        <begin position="208"/>
        <end position="231"/>
    </location>
</feature>
<protein>
    <submittedName>
        <fullName evidence="2">Uncharacterized protein</fullName>
    </submittedName>
</protein>
<keyword evidence="3" id="KW-1185">Reference proteome</keyword>
<dbReference type="EMBL" id="NRRY01000015">
    <property type="protein sequence ID" value="MBK1618886.1"/>
    <property type="molecule type" value="Genomic_DNA"/>
</dbReference>
<dbReference type="AlphaFoldDB" id="A0A9X1B4M1"/>
<keyword evidence="1" id="KW-0472">Membrane</keyword>
<feature type="transmembrane region" description="Helical" evidence="1">
    <location>
        <begin position="50"/>
        <end position="72"/>
    </location>
</feature>
<feature type="transmembrane region" description="Helical" evidence="1">
    <location>
        <begin position="18"/>
        <end position="38"/>
    </location>
</feature>
<evidence type="ECO:0000313" key="3">
    <source>
        <dbReference type="Proteomes" id="UP001138768"/>
    </source>
</evidence>
<feature type="transmembrane region" description="Helical" evidence="1">
    <location>
        <begin position="176"/>
        <end position="196"/>
    </location>
</feature>
<dbReference type="RefSeq" id="WP_200243445.1">
    <property type="nucleotide sequence ID" value="NZ_NRRY01000015.1"/>
</dbReference>
<organism evidence="2 3">
    <name type="scientific">Lamprobacter modestohalophilus</name>
    <dbReference type="NCBI Taxonomy" id="1064514"/>
    <lineage>
        <taxon>Bacteria</taxon>
        <taxon>Pseudomonadati</taxon>
        <taxon>Pseudomonadota</taxon>
        <taxon>Gammaproteobacteria</taxon>
        <taxon>Chromatiales</taxon>
        <taxon>Chromatiaceae</taxon>
        <taxon>Lamprobacter</taxon>
    </lineage>
</organism>
<gene>
    <name evidence="2" type="ORF">CKO42_10670</name>
</gene>
<feature type="transmembrane region" description="Helical" evidence="1">
    <location>
        <begin position="121"/>
        <end position="146"/>
    </location>
</feature>
<proteinExistence type="predicted"/>
<sequence length="264" mass="27545">MSCAIAAFEFEIASTAGWYSSIAGLLTGFALLAILLPLDHEAEREDIECTNAVVVFTCAFFALLVLSINYAVLAGRTAGGMVAAVAAHEQMLFGPTFGLATLLLLFGLNAVLRTYGANREIFLPAQSVIIQMTSVLGPVIVLALQFSNALDVQFFRIENAPEAASCSIASMPDSTWINLAITGGAMVALLILAALGPRLRIPRQAPMVIAKIVLGFTVAATAWTAIAVPLLPVELVTSALFEHSLLALTAAATVGFAAAAHAGR</sequence>
<dbReference type="Proteomes" id="UP001138768">
    <property type="component" value="Unassembled WGS sequence"/>
</dbReference>
<evidence type="ECO:0000313" key="2">
    <source>
        <dbReference type="EMBL" id="MBK1618886.1"/>
    </source>
</evidence>
<keyword evidence="1" id="KW-1133">Transmembrane helix</keyword>
<comment type="caution">
    <text evidence="2">The sequence shown here is derived from an EMBL/GenBank/DDBJ whole genome shotgun (WGS) entry which is preliminary data.</text>
</comment>
<evidence type="ECO:0000256" key="1">
    <source>
        <dbReference type="SAM" id="Phobius"/>
    </source>
</evidence>
<accession>A0A9X1B4M1</accession>
<keyword evidence="1" id="KW-0812">Transmembrane</keyword>
<reference evidence="2 3" key="1">
    <citation type="journal article" date="2020" name="Microorganisms">
        <title>Osmotic Adaptation and Compatible Solute Biosynthesis of Phototrophic Bacteria as Revealed from Genome Analyses.</title>
        <authorList>
            <person name="Imhoff J.F."/>
            <person name="Rahn T."/>
            <person name="Kunzel S."/>
            <person name="Keller A."/>
            <person name="Neulinger S.C."/>
        </authorList>
    </citation>
    <scope>NUCLEOTIDE SEQUENCE [LARGE SCALE GENOMIC DNA]</scope>
    <source>
        <strain evidence="2 3">DSM 25653</strain>
    </source>
</reference>
<feature type="transmembrane region" description="Helical" evidence="1">
    <location>
        <begin position="243"/>
        <end position="262"/>
    </location>
</feature>
<name>A0A9X1B4M1_9GAMM</name>